<evidence type="ECO:0000256" key="1">
    <source>
        <dbReference type="SAM" id="MobiDB-lite"/>
    </source>
</evidence>
<name>A0ABQ8SV98_PERAM</name>
<proteinExistence type="predicted"/>
<organism evidence="3 4">
    <name type="scientific">Periplaneta americana</name>
    <name type="common">American cockroach</name>
    <name type="synonym">Blatta americana</name>
    <dbReference type="NCBI Taxonomy" id="6978"/>
    <lineage>
        <taxon>Eukaryota</taxon>
        <taxon>Metazoa</taxon>
        <taxon>Ecdysozoa</taxon>
        <taxon>Arthropoda</taxon>
        <taxon>Hexapoda</taxon>
        <taxon>Insecta</taxon>
        <taxon>Pterygota</taxon>
        <taxon>Neoptera</taxon>
        <taxon>Polyneoptera</taxon>
        <taxon>Dictyoptera</taxon>
        <taxon>Blattodea</taxon>
        <taxon>Blattoidea</taxon>
        <taxon>Blattidae</taxon>
        <taxon>Blattinae</taxon>
        <taxon>Periplaneta</taxon>
    </lineage>
</organism>
<dbReference type="Pfam" id="PF03184">
    <property type="entry name" value="DDE_1"/>
    <property type="match status" value="1"/>
</dbReference>
<protein>
    <recommendedName>
        <fullName evidence="2">DDE-1 domain-containing protein</fullName>
    </recommendedName>
</protein>
<dbReference type="EMBL" id="JAJSOF020000019">
    <property type="protein sequence ID" value="KAJ4437778.1"/>
    <property type="molecule type" value="Genomic_DNA"/>
</dbReference>
<feature type="compositionally biased region" description="Polar residues" evidence="1">
    <location>
        <begin position="482"/>
        <end position="497"/>
    </location>
</feature>
<reference evidence="3 4" key="1">
    <citation type="journal article" date="2022" name="Allergy">
        <title>Genome assembly and annotation of Periplaneta americana reveal a comprehensive cockroach allergen profile.</title>
        <authorList>
            <person name="Wang L."/>
            <person name="Xiong Q."/>
            <person name="Saelim N."/>
            <person name="Wang L."/>
            <person name="Nong W."/>
            <person name="Wan A.T."/>
            <person name="Shi M."/>
            <person name="Liu X."/>
            <person name="Cao Q."/>
            <person name="Hui J.H.L."/>
            <person name="Sookrung N."/>
            <person name="Leung T.F."/>
            <person name="Tungtrongchitr A."/>
            <person name="Tsui S.K.W."/>
        </authorList>
    </citation>
    <scope>NUCLEOTIDE SEQUENCE [LARGE SCALE GENOMIC DNA]</scope>
    <source>
        <strain evidence="3">PWHHKU_190912</strain>
    </source>
</reference>
<sequence>MFVDGHRSHLTPHVSDFCSSNGIVLVALYPNSTHLLQPADVSVFKPLKHGWKDVRQWKFDNYPKDVTMKTFCPLLQSVFATKATEEVIKNGFLRTGLYPFNCQNVNFDKFIQSRELINPLEEEQKEESSVSQTKTFIEMLEEKINPVTLAAFKEVRDGEQWSGKESAKDLFHLWRDCRIGEVVNSIGNESLEQQTPASETSPTRPTPASSTALLPGPFQVTPNSPNLVHLVHLHPIPQRKGVLLAAPLKDASFIQRPQKKKKSGPTRQVRALIRKIRREGVCAGDEKLESPGKNRPREPLILVDDMDRCILRRKIQEFYTMQKEVPTLEKLLKVAREAINFQGGRETLRKPLVFVSACARSIRKVQDNREGLELNGLHQLLVHADDVNMIGENPQTIRENMGILLEASKEIGLEVNPEKTKLFNYTVTTTRLFSVGGIGDSEMIFGEMRPRIRHRLPDICLTIGEILGKTQPGNQHKRESNLRPSATPNRQASALAE</sequence>
<accession>A0ABQ8SV98</accession>
<dbReference type="InterPro" id="IPR004875">
    <property type="entry name" value="DDE_SF_endonuclease_dom"/>
</dbReference>
<keyword evidence="4" id="KW-1185">Reference proteome</keyword>
<feature type="region of interest" description="Disordered" evidence="1">
    <location>
        <begin position="470"/>
        <end position="497"/>
    </location>
</feature>
<evidence type="ECO:0000313" key="4">
    <source>
        <dbReference type="Proteomes" id="UP001148838"/>
    </source>
</evidence>
<feature type="domain" description="DDE-1" evidence="2">
    <location>
        <begin position="3"/>
        <end position="51"/>
    </location>
</feature>
<evidence type="ECO:0000259" key="2">
    <source>
        <dbReference type="Pfam" id="PF03184"/>
    </source>
</evidence>
<feature type="compositionally biased region" description="Low complexity" evidence="1">
    <location>
        <begin position="195"/>
        <end position="212"/>
    </location>
</feature>
<dbReference type="Proteomes" id="UP001148838">
    <property type="component" value="Unassembled WGS sequence"/>
</dbReference>
<feature type="region of interest" description="Disordered" evidence="1">
    <location>
        <begin position="190"/>
        <end position="219"/>
    </location>
</feature>
<gene>
    <name evidence="3" type="ORF">ANN_13716</name>
</gene>
<comment type="caution">
    <text evidence="3">The sequence shown here is derived from an EMBL/GenBank/DDBJ whole genome shotgun (WGS) entry which is preliminary data.</text>
</comment>
<evidence type="ECO:0000313" key="3">
    <source>
        <dbReference type="EMBL" id="KAJ4437778.1"/>
    </source>
</evidence>